<sequence length="75" mass="8690">MSKSLGPKLQALSTYEKECLAILMAVDRWRPYLLTSSFVIRTDHRSLACLDEQRLTTPWQQKALTKLFGLNYTIE</sequence>
<proteinExistence type="predicted"/>
<dbReference type="GO" id="GO:0003964">
    <property type="term" value="F:RNA-directed DNA polymerase activity"/>
    <property type="evidence" value="ECO:0007669"/>
    <property type="project" value="UniProtKB-KW"/>
</dbReference>
<evidence type="ECO:0000256" key="4">
    <source>
        <dbReference type="ARBA" id="ARBA00022759"/>
    </source>
</evidence>
<dbReference type="PANTHER" id="PTHR33064">
    <property type="entry name" value="POL PROTEIN"/>
    <property type="match status" value="1"/>
</dbReference>
<dbReference type="GO" id="GO:0004519">
    <property type="term" value="F:endonuclease activity"/>
    <property type="evidence" value="ECO:0007669"/>
    <property type="project" value="UniProtKB-KW"/>
</dbReference>
<dbReference type="PANTHER" id="PTHR33064:SF40">
    <property type="entry name" value="REVERSE TRANSCRIPTASE_RETROTRANSPOSON-DERIVED PROTEIN RNASE H-LIKE DOMAIN-CONTAINING PROTEIN"/>
    <property type="match status" value="1"/>
</dbReference>
<dbReference type="InterPro" id="IPR041373">
    <property type="entry name" value="RT_RNaseH"/>
</dbReference>
<keyword evidence="1" id="KW-0808">Transferase</keyword>
<keyword evidence="9" id="KW-1185">Reference proteome</keyword>
<dbReference type="Pfam" id="PF17917">
    <property type="entry name" value="RT_RNaseH"/>
    <property type="match status" value="1"/>
</dbReference>
<organism evidence="8 9">
    <name type="scientific">Triticum turgidum subsp. durum</name>
    <name type="common">Durum wheat</name>
    <name type="synonym">Triticum durum</name>
    <dbReference type="NCBI Taxonomy" id="4567"/>
    <lineage>
        <taxon>Eukaryota</taxon>
        <taxon>Viridiplantae</taxon>
        <taxon>Streptophyta</taxon>
        <taxon>Embryophyta</taxon>
        <taxon>Tracheophyta</taxon>
        <taxon>Spermatophyta</taxon>
        <taxon>Magnoliopsida</taxon>
        <taxon>Liliopsida</taxon>
        <taxon>Poales</taxon>
        <taxon>Poaceae</taxon>
        <taxon>BOP clade</taxon>
        <taxon>Pooideae</taxon>
        <taxon>Triticodae</taxon>
        <taxon>Triticeae</taxon>
        <taxon>Triticinae</taxon>
        <taxon>Triticum</taxon>
    </lineage>
</organism>
<dbReference type="Proteomes" id="UP000324705">
    <property type="component" value="Chromosome 7A"/>
</dbReference>
<gene>
    <name evidence="8" type="ORF">TRITD_7Av1G254260</name>
</gene>
<keyword evidence="6" id="KW-0695">RNA-directed DNA polymerase</keyword>
<evidence type="ECO:0000256" key="6">
    <source>
        <dbReference type="ARBA" id="ARBA00022918"/>
    </source>
</evidence>
<evidence type="ECO:0000313" key="9">
    <source>
        <dbReference type="Proteomes" id="UP000324705"/>
    </source>
</evidence>
<evidence type="ECO:0000256" key="3">
    <source>
        <dbReference type="ARBA" id="ARBA00022722"/>
    </source>
</evidence>
<dbReference type="AlphaFoldDB" id="A0A9R0ZMA9"/>
<name>A0A9R0ZMA9_TRITD</name>
<evidence type="ECO:0000256" key="5">
    <source>
        <dbReference type="ARBA" id="ARBA00022801"/>
    </source>
</evidence>
<dbReference type="SUPFAM" id="SSF56672">
    <property type="entry name" value="DNA/RNA polymerases"/>
    <property type="match status" value="1"/>
</dbReference>
<dbReference type="EMBL" id="LT934123">
    <property type="protein sequence ID" value="VAI80373.1"/>
    <property type="molecule type" value="Genomic_DNA"/>
</dbReference>
<evidence type="ECO:0000256" key="2">
    <source>
        <dbReference type="ARBA" id="ARBA00022695"/>
    </source>
</evidence>
<keyword evidence="3" id="KW-0540">Nuclease</keyword>
<keyword evidence="5" id="KW-0378">Hydrolase</keyword>
<evidence type="ECO:0000256" key="1">
    <source>
        <dbReference type="ARBA" id="ARBA00022679"/>
    </source>
</evidence>
<dbReference type="InterPro" id="IPR051320">
    <property type="entry name" value="Viral_Replic_Matur_Polypro"/>
</dbReference>
<evidence type="ECO:0000313" key="8">
    <source>
        <dbReference type="EMBL" id="VAI80373.1"/>
    </source>
</evidence>
<protein>
    <recommendedName>
        <fullName evidence="7">Reverse transcriptase RNase H-like domain-containing protein</fullName>
    </recommendedName>
</protein>
<keyword evidence="2" id="KW-0548">Nucleotidyltransferase</keyword>
<evidence type="ECO:0000259" key="7">
    <source>
        <dbReference type="Pfam" id="PF17917"/>
    </source>
</evidence>
<reference evidence="8 9" key="1">
    <citation type="submission" date="2017-09" db="EMBL/GenBank/DDBJ databases">
        <authorList>
            <consortium name="International Durum Wheat Genome Sequencing Consortium (IDWGSC)"/>
            <person name="Milanesi L."/>
        </authorList>
    </citation>
    <scope>NUCLEOTIDE SEQUENCE [LARGE SCALE GENOMIC DNA]</scope>
    <source>
        <strain evidence="9">cv. Svevo</strain>
    </source>
</reference>
<keyword evidence="4" id="KW-0255">Endonuclease</keyword>
<accession>A0A9R0ZMA9</accession>
<dbReference type="InterPro" id="IPR043502">
    <property type="entry name" value="DNA/RNA_pol_sf"/>
</dbReference>
<dbReference type="Gramene" id="TRITD7Av1G254260.1">
    <property type="protein sequence ID" value="TRITD7Av1G254260.1"/>
    <property type="gene ID" value="TRITD7Av1G254260"/>
</dbReference>
<feature type="domain" description="Reverse transcriptase RNase H-like" evidence="7">
    <location>
        <begin position="1"/>
        <end position="67"/>
    </location>
</feature>
<dbReference type="GO" id="GO:0016787">
    <property type="term" value="F:hydrolase activity"/>
    <property type="evidence" value="ECO:0007669"/>
    <property type="project" value="UniProtKB-KW"/>
</dbReference>